<accession>A0A4Z0QFU7</accession>
<dbReference type="SUPFAM" id="SSF109854">
    <property type="entry name" value="DinB/YfiT-like putative metalloenzymes"/>
    <property type="match status" value="1"/>
</dbReference>
<dbReference type="Proteomes" id="UP000298471">
    <property type="component" value="Unassembled WGS sequence"/>
</dbReference>
<proteinExistence type="predicted"/>
<dbReference type="GO" id="GO:0016853">
    <property type="term" value="F:isomerase activity"/>
    <property type="evidence" value="ECO:0007669"/>
    <property type="project" value="UniProtKB-KW"/>
</dbReference>
<gene>
    <name evidence="2" type="ORF">E5K02_03925</name>
</gene>
<keyword evidence="2" id="KW-0670">Pyruvate</keyword>
<name>A0A4Z0QFU7_9BACT</name>
<dbReference type="RefSeq" id="WP_135392275.1">
    <property type="nucleotide sequence ID" value="NZ_SRMB01000001.1"/>
</dbReference>
<keyword evidence="2" id="KW-0413">Isomerase</keyword>
<sequence>MQPLTPLLTSHLFPVLDQHLLQLLQSLEPEQWELPTLAPRWRVRDVALHLLDGNLRTLSMLRDGYFGQQPSGFSYPELVQFLDQLNADWVKAGQRLSPGVIRWLLELSGPEYSRYLAGLDPAAPALFSVAWAGETESANWFHIARDYTEKWHHQQQIRQAVGQEQALLTRELYHPFLATCLRALPHHYREVEAAAGSTIAFIITGAAADTWYLQRTDQASWQLGQHYTGPLAASVTIDEAVAWRLFTKSLPRSLAETHLQRQGPGLLTEPVFGLITVMG</sequence>
<dbReference type="GO" id="GO:0046872">
    <property type="term" value="F:metal ion binding"/>
    <property type="evidence" value="ECO:0007669"/>
    <property type="project" value="InterPro"/>
</dbReference>
<comment type="caution">
    <text evidence="2">The sequence shown here is derived from an EMBL/GenBank/DDBJ whole genome shotgun (WGS) entry which is preliminary data.</text>
</comment>
<dbReference type="InterPro" id="IPR034660">
    <property type="entry name" value="DinB/YfiT-like"/>
</dbReference>
<organism evidence="2 3">
    <name type="scientific">Hymenobacter metallicola</name>
    <dbReference type="NCBI Taxonomy" id="2563114"/>
    <lineage>
        <taxon>Bacteria</taxon>
        <taxon>Pseudomonadati</taxon>
        <taxon>Bacteroidota</taxon>
        <taxon>Cytophagia</taxon>
        <taxon>Cytophagales</taxon>
        <taxon>Hymenobacteraceae</taxon>
        <taxon>Hymenobacter</taxon>
    </lineage>
</organism>
<keyword evidence="3" id="KW-1185">Reference proteome</keyword>
<evidence type="ECO:0000313" key="2">
    <source>
        <dbReference type="EMBL" id="TGE28625.1"/>
    </source>
</evidence>
<dbReference type="Gene3D" id="1.20.120.450">
    <property type="entry name" value="dinb family like domain"/>
    <property type="match status" value="1"/>
</dbReference>
<dbReference type="InterPro" id="IPR024344">
    <property type="entry name" value="MDMPI_metal-binding"/>
</dbReference>
<dbReference type="OrthoDB" id="154293at2"/>
<dbReference type="InterPro" id="IPR017517">
    <property type="entry name" value="Maleyloyr_isom"/>
</dbReference>
<feature type="domain" description="Mycothiol-dependent maleylpyruvate isomerase metal-binding" evidence="1">
    <location>
        <begin position="18"/>
        <end position="157"/>
    </location>
</feature>
<dbReference type="NCBIfam" id="TIGR03083">
    <property type="entry name" value="maleylpyruvate isomerase family mycothiol-dependent enzyme"/>
    <property type="match status" value="1"/>
</dbReference>
<evidence type="ECO:0000313" key="3">
    <source>
        <dbReference type="Proteomes" id="UP000298471"/>
    </source>
</evidence>
<dbReference type="Pfam" id="PF11716">
    <property type="entry name" value="MDMPI_N"/>
    <property type="match status" value="1"/>
</dbReference>
<reference evidence="2 3" key="1">
    <citation type="submission" date="2019-04" db="EMBL/GenBank/DDBJ databases">
        <authorList>
            <person name="Feng G."/>
            <person name="Zhang J."/>
            <person name="Zhu H."/>
        </authorList>
    </citation>
    <scope>NUCLEOTIDE SEQUENCE [LARGE SCALE GENOMIC DNA]</scope>
    <source>
        <strain evidence="2 3">9PBR-1</strain>
    </source>
</reference>
<protein>
    <submittedName>
        <fullName evidence="2">Maleylpyruvate isomerase family mycothiol-dependent enzyme</fullName>
    </submittedName>
</protein>
<dbReference type="AlphaFoldDB" id="A0A4Z0QFU7"/>
<dbReference type="EMBL" id="SRMB01000001">
    <property type="protein sequence ID" value="TGE28625.1"/>
    <property type="molecule type" value="Genomic_DNA"/>
</dbReference>
<evidence type="ECO:0000259" key="1">
    <source>
        <dbReference type="Pfam" id="PF11716"/>
    </source>
</evidence>